<feature type="topological domain" description="Cytoplasmic" evidence="7">
    <location>
        <begin position="1"/>
        <end position="1037"/>
    </location>
</feature>
<feature type="compositionally biased region" description="Basic and acidic residues" evidence="9">
    <location>
        <begin position="589"/>
        <end position="603"/>
    </location>
</feature>
<feature type="compositionally biased region" description="Polar residues" evidence="9">
    <location>
        <begin position="364"/>
        <end position="381"/>
    </location>
</feature>
<evidence type="ECO:0000256" key="6">
    <source>
        <dbReference type="ARBA" id="ARBA00023242"/>
    </source>
</evidence>
<feature type="compositionally biased region" description="Basic and acidic residues" evidence="9">
    <location>
        <begin position="177"/>
        <end position="193"/>
    </location>
</feature>
<keyword evidence="6" id="KW-0539">Nucleus</keyword>
<dbReference type="InterPro" id="IPR012315">
    <property type="entry name" value="KASH"/>
</dbReference>
<keyword evidence="3 7" id="KW-0812">Transmembrane</keyword>
<keyword evidence="5 7" id="KW-0472">Membrane</keyword>
<feature type="coiled-coil region" evidence="8">
    <location>
        <begin position="29"/>
        <end position="56"/>
    </location>
</feature>
<feature type="region of interest" description="Disordered" evidence="9">
    <location>
        <begin position="488"/>
        <end position="512"/>
    </location>
</feature>
<feature type="region of interest" description="Disordered" evidence="9">
    <location>
        <begin position="983"/>
        <end position="1023"/>
    </location>
</feature>
<evidence type="ECO:0000259" key="10">
    <source>
        <dbReference type="PROSITE" id="PS51049"/>
    </source>
</evidence>
<keyword evidence="8" id="KW-0175">Coiled coil</keyword>
<feature type="region of interest" description="Disordered" evidence="9">
    <location>
        <begin position="529"/>
        <end position="603"/>
    </location>
</feature>
<dbReference type="SMART" id="SM01249">
    <property type="entry name" value="KASH"/>
    <property type="match status" value="1"/>
</dbReference>
<feature type="region of interest" description="Disordered" evidence="9">
    <location>
        <begin position="307"/>
        <end position="422"/>
    </location>
</feature>
<evidence type="ECO:0000313" key="12">
    <source>
        <dbReference type="WBParaSite" id="PSAMB.scaffold4068size15797.g23447.t1"/>
    </source>
</evidence>
<feature type="compositionally biased region" description="Basic and acidic residues" evidence="9">
    <location>
        <begin position="542"/>
        <end position="559"/>
    </location>
</feature>
<evidence type="ECO:0000256" key="2">
    <source>
        <dbReference type="ARBA" id="ARBA00008619"/>
    </source>
</evidence>
<evidence type="ECO:0000256" key="1">
    <source>
        <dbReference type="ARBA" id="ARBA00004126"/>
    </source>
</evidence>
<dbReference type="AlphaFoldDB" id="A0A914WGW3"/>
<feature type="region of interest" description="Disordered" evidence="9">
    <location>
        <begin position="162"/>
        <end position="246"/>
    </location>
</feature>
<feature type="region of interest" description="Disordered" evidence="9">
    <location>
        <begin position="617"/>
        <end position="640"/>
    </location>
</feature>
<evidence type="ECO:0000256" key="7">
    <source>
        <dbReference type="PROSITE-ProRule" id="PRU00385"/>
    </source>
</evidence>
<accession>A0A914WGW3</accession>
<name>A0A914WGW3_9BILA</name>
<dbReference type="GO" id="GO:0031965">
    <property type="term" value="C:nuclear membrane"/>
    <property type="evidence" value="ECO:0007669"/>
    <property type="project" value="UniProtKB-SubCell"/>
</dbReference>
<reference evidence="12" key="1">
    <citation type="submission" date="2022-11" db="UniProtKB">
        <authorList>
            <consortium name="WormBaseParasite"/>
        </authorList>
    </citation>
    <scope>IDENTIFICATION</scope>
</reference>
<dbReference type="Proteomes" id="UP000887566">
    <property type="component" value="Unplaced"/>
</dbReference>
<sequence length="1086" mass="120626">MLQQSPRERVQSDPELAEPSAKRRRLVPSVERQGVLQQLQQRLNSLEAEVEEEDEGEESDTIPFAADEYESIMDDNGNLDLIGDAHPDPDFDNIEYRNEKGQIVHNRAAMVGSSDAIATLKSSGVGPWEVVPQDIGYSSGENSIHEALCDVGIELKVTRSESDEFNNNNGSDSDDVDGAHPDDPDRLRADRTPSRNPNGQSGSSSPDLARRKRIQGSPVKSYYKTVPLDDTGATDTETPRSFADNASATHGGAYLSAFKYDQKESAANTMTDSLIVQVAGGDISAQNDIEDVLSLLDDDAFDQNRSSQFEKTMEKIRNSSQGTKGRSSLLDDDAFDQNRSSQFEKTMEKIRNSSQGTKWREFRSGTNSIGRSSSRTLGRDSNTVDDDKHSCDAGSEQSDVEEKTPDRPNESADVPFTSTPVGSNCSLKRRLRAVRPRADRPHSLTGGFKLPLIDLDASACASEMEVSVHSTWSNVECTPLMSQSLCAPGRHRGTAAGRRKLRARRMPRSMSDGEHLGMWLNAQSSFHTPAASEAPVNDGDELSTKVVEEEDPLTERMEADGGSAEEVTGAEQSDAAPAWEWDDYNPPAHNEDGDGEQRLDDSRLTDFGDDYRLHMRAMTGSPRQSPIGVSSRDTSDSEPATDLRELLNESTASFRKACDAFDGQRRGVQNGHGLADLTATCETNIRCLQAITKSALCSPKARCPQEDYSRITSQLKEWQDLLFAVKSLSMKKAKQVRRPAPADANSETAALVHGEMARLAQSLKQLIEESALNRSFTSTVGCLRSLDDVVDTQELFQDLHSRLQAERKRLRMLLKTYEMATDVTDDEIKSELEQLCHYCDGALESCAHQISELGRLKQQWIDWCETKEMMERLLGSLERKMTNLELSKSHPEMVDDKPDVKVVYSELELCQDRMNRLETMCNYLVSSCDQTPSTSSSSAGVTPDFRTELTACGEALSDLRERFKDLPDGWTLCSKEATLARRKSNDHTITRRKSDDHTSARRKSDDSTSRRKRSKPRQRQQLATNRGVLRVAWDCVSASRPIQLCLVLLLLVGGLMQFWPGDNEPVNNWRNAWGPQLNYVRGPPPS</sequence>
<keyword evidence="11" id="KW-1185">Reference proteome</keyword>
<comment type="subcellular location">
    <subcellularLocation>
        <location evidence="1">Nucleus membrane</location>
    </subcellularLocation>
</comment>
<organism evidence="11 12">
    <name type="scientific">Plectus sambesii</name>
    <dbReference type="NCBI Taxonomy" id="2011161"/>
    <lineage>
        <taxon>Eukaryota</taxon>
        <taxon>Metazoa</taxon>
        <taxon>Ecdysozoa</taxon>
        <taxon>Nematoda</taxon>
        <taxon>Chromadorea</taxon>
        <taxon>Plectida</taxon>
        <taxon>Plectina</taxon>
        <taxon>Plectoidea</taxon>
        <taxon>Plectidae</taxon>
        <taxon>Plectus</taxon>
    </lineage>
</organism>
<evidence type="ECO:0000256" key="4">
    <source>
        <dbReference type="ARBA" id="ARBA00022989"/>
    </source>
</evidence>
<evidence type="ECO:0000313" key="11">
    <source>
        <dbReference type="Proteomes" id="UP000887566"/>
    </source>
</evidence>
<evidence type="ECO:0000256" key="3">
    <source>
        <dbReference type="ARBA" id="ARBA00022692"/>
    </source>
</evidence>
<dbReference type="Pfam" id="PF10541">
    <property type="entry name" value="KASH"/>
    <property type="match status" value="1"/>
</dbReference>
<feature type="compositionally biased region" description="Polar residues" evidence="9">
    <location>
        <begin position="194"/>
        <end position="206"/>
    </location>
</feature>
<dbReference type="WBParaSite" id="PSAMB.scaffold4068size15797.g23447.t1">
    <property type="protein sequence ID" value="PSAMB.scaffold4068size15797.g23447.t1"/>
    <property type="gene ID" value="PSAMB.scaffold4068size15797.g23447"/>
</dbReference>
<evidence type="ECO:0000256" key="9">
    <source>
        <dbReference type="SAM" id="MobiDB-lite"/>
    </source>
</evidence>
<feature type="compositionally biased region" description="Basic residues" evidence="9">
    <location>
        <begin position="489"/>
        <end position="507"/>
    </location>
</feature>
<feature type="domain" description="KASH" evidence="10">
    <location>
        <begin position="1029"/>
        <end position="1086"/>
    </location>
</feature>
<comment type="similarity">
    <text evidence="2">Belongs to the nesprin family.</text>
</comment>
<evidence type="ECO:0000256" key="8">
    <source>
        <dbReference type="SAM" id="Coils"/>
    </source>
</evidence>
<feature type="region of interest" description="Disordered" evidence="9">
    <location>
        <begin position="1"/>
        <end position="29"/>
    </location>
</feature>
<feature type="compositionally biased region" description="Basic and acidic residues" evidence="9">
    <location>
        <begin position="983"/>
        <end position="1009"/>
    </location>
</feature>
<feature type="compositionally biased region" description="Basic and acidic residues" evidence="9">
    <location>
        <begin position="400"/>
        <end position="410"/>
    </location>
</feature>
<proteinExistence type="inferred from homology"/>
<feature type="compositionally biased region" description="Basic and acidic residues" evidence="9">
    <location>
        <begin position="1"/>
        <end position="12"/>
    </location>
</feature>
<feature type="compositionally biased region" description="Polar residues" evidence="9">
    <location>
        <begin position="621"/>
        <end position="632"/>
    </location>
</feature>
<protein>
    <submittedName>
        <fullName evidence="12">KASH domain-containing protein</fullName>
    </submittedName>
</protein>
<evidence type="ECO:0000256" key="5">
    <source>
        <dbReference type="ARBA" id="ARBA00023136"/>
    </source>
</evidence>
<feature type="topological domain" description="Perinuclear space" evidence="7">
    <location>
        <begin position="1059"/>
        <end position="1086"/>
    </location>
</feature>
<keyword evidence="4" id="KW-1133">Transmembrane helix</keyword>
<dbReference type="PROSITE" id="PS51049">
    <property type="entry name" value="KASH"/>
    <property type="match status" value="1"/>
</dbReference>